<gene>
    <name evidence="2" type="ORF">AZ78_0975</name>
</gene>
<name>A0A125MMH4_9GAMM</name>
<protein>
    <submittedName>
        <fullName evidence="2">Uncharacterized protein</fullName>
    </submittedName>
</protein>
<accession>A0A125MMH4</accession>
<feature type="compositionally biased region" description="Low complexity" evidence="1">
    <location>
        <begin position="43"/>
        <end position="54"/>
    </location>
</feature>
<evidence type="ECO:0000256" key="1">
    <source>
        <dbReference type="SAM" id="MobiDB-lite"/>
    </source>
</evidence>
<organism evidence="2 3">
    <name type="scientific">Lysobacter capsici AZ78</name>
    <dbReference type="NCBI Taxonomy" id="1444315"/>
    <lineage>
        <taxon>Bacteria</taxon>
        <taxon>Pseudomonadati</taxon>
        <taxon>Pseudomonadota</taxon>
        <taxon>Gammaproteobacteria</taxon>
        <taxon>Lysobacterales</taxon>
        <taxon>Lysobacteraceae</taxon>
        <taxon>Lysobacter</taxon>
    </lineage>
</organism>
<keyword evidence="3" id="KW-1185">Reference proteome</keyword>
<dbReference type="Proteomes" id="UP000023435">
    <property type="component" value="Unassembled WGS sequence"/>
</dbReference>
<reference evidence="2 3" key="1">
    <citation type="journal article" date="2014" name="Genome Announc.">
        <title>Draft Genome Sequence of Lysobacter capsici AZ78, a Bacterium Antagonistic to Plant-Pathogenic Oomycetes.</title>
        <authorList>
            <person name="Puopolo G."/>
            <person name="Sonego P."/>
            <person name="Engelen K."/>
            <person name="Pertot I."/>
        </authorList>
    </citation>
    <scope>NUCLEOTIDE SEQUENCE [LARGE SCALE GENOMIC DNA]</scope>
    <source>
        <strain evidence="2 3">AZ78</strain>
    </source>
</reference>
<feature type="region of interest" description="Disordered" evidence="1">
    <location>
        <begin position="19"/>
        <end position="54"/>
    </location>
</feature>
<dbReference type="EMBL" id="JAJA02000001">
    <property type="protein sequence ID" value="KWS03428.1"/>
    <property type="molecule type" value="Genomic_DNA"/>
</dbReference>
<evidence type="ECO:0000313" key="2">
    <source>
        <dbReference type="EMBL" id="KWS03428.1"/>
    </source>
</evidence>
<proteinExistence type="predicted"/>
<evidence type="ECO:0000313" key="3">
    <source>
        <dbReference type="Proteomes" id="UP000023435"/>
    </source>
</evidence>
<dbReference type="AlphaFoldDB" id="A0A125MMH4"/>
<sequence length="54" mass="5727">MHGRVRGDEVTQSLWRRAFARHRGVTGGGPAGTNRGPRGRSVAADGAAQARMRA</sequence>
<comment type="caution">
    <text evidence="2">The sequence shown here is derived from an EMBL/GenBank/DDBJ whole genome shotgun (WGS) entry which is preliminary data.</text>
</comment>